<dbReference type="CDD" id="cd00018">
    <property type="entry name" value="AP2"/>
    <property type="match status" value="1"/>
</dbReference>
<dbReference type="InterPro" id="IPR044925">
    <property type="entry name" value="His-Me_finger_sf"/>
</dbReference>
<proteinExistence type="predicted"/>
<evidence type="ECO:0000256" key="1">
    <source>
        <dbReference type="ARBA" id="ARBA00023015"/>
    </source>
</evidence>
<name>A0ABT2RMZ1_9FIRM</name>
<evidence type="ECO:0000313" key="5">
    <source>
        <dbReference type="EMBL" id="MCU6686771.1"/>
    </source>
</evidence>
<protein>
    <submittedName>
        <fullName evidence="5">AP2 domain-containing protein</fullName>
    </submittedName>
</protein>
<dbReference type="SUPFAM" id="SSF54171">
    <property type="entry name" value="DNA-binding domain"/>
    <property type="match status" value="1"/>
</dbReference>
<reference evidence="5 6" key="1">
    <citation type="journal article" date="2021" name="ISME Commun">
        <title>Automated analysis of genomic sequences facilitates high-throughput and comprehensive description of bacteria.</title>
        <authorList>
            <person name="Hitch T.C.A."/>
        </authorList>
    </citation>
    <scope>NUCLEOTIDE SEQUENCE [LARGE SCALE GENOMIC DNA]</scope>
    <source>
        <strain evidence="5 6">Sanger_03</strain>
    </source>
</reference>
<keyword evidence="1" id="KW-0805">Transcription regulation</keyword>
<dbReference type="InterPro" id="IPR044808">
    <property type="entry name" value="ERF_plant"/>
</dbReference>
<dbReference type="InterPro" id="IPR036955">
    <property type="entry name" value="AP2/ERF_dom_sf"/>
</dbReference>
<dbReference type="InterPro" id="IPR016177">
    <property type="entry name" value="DNA-bd_dom_sf"/>
</dbReference>
<evidence type="ECO:0000259" key="4">
    <source>
        <dbReference type="PROSITE" id="PS51032"/>
    </source>
</evidence>
<dbReference type="Pfam" id="PF13392">
    <property type="entry name" value="HNH_3"/>
    <property type="match status" value="1"/>
</dbReference>
<dbReference type="Proteomes" id="UP001652431">
    <property type="component" value="Unassembled WGS sequence"/>
</dbReference>
<dbReference type="SMART" id="SM00380">
    <property type="entry name" value="AP2"/>
    <property type="match status" value="1"/>
</dbReference>
<feature type="domain" description="AP2/ERF" evidence="4">
    <location>
        <begin position="226"/>
        <end position="282"/>
    </location>
</feature>
<evidence type="ECO:0000256" key="3">
    <source>
        <dbReference type="ARBA" id="ARBA00023163"/>
    </source>
</evidence>
<gene>
    <name evidence="5" type="ORF">OCV99_09480</name>
</gene>
<dbReference type="PANTHER" id="PTHR31190">
    <property type="entry name" value="DNA-BINDING DOMAIN"/>
    <property type="match status" value="1"/>
</dbReference>
<dbReference type="PANTHER" id="PTHR31190:SF464">
    <property type="entry name" value="AP2_EREBP TRANSCRIPTION FACTOR SUPERFAMILY PROTEIN-RELATED"/>
    <property type="match status" value="1"/>
</dbReference>
<dbReference type="Gene3D" id="3.30.730.10">
    <property type="entry name" value="AP2/ERF domain"/>
    <property type="match status" value="1"/>
</dbReference>
<sequence length="302" mass="34170">MGKISKNDIIGRKFGMLQVEKCIGTVNGKLRYQCKCDCGNERTTDRYSLLNGTASSCGCKRRINPEDIVGRRFGRLVAMECVGREEGKRWGNYRYLCQCDCGKTTYVRRDHLLHGDSCSCGDCIHIEEEAGCLRYYTHSGESFLADISVKELLEKYPCYIAGNGYVFITIDGEHELLSRLVLDADKNTLVDHINGNPLDCRRDNLRLADACENAFNTALVSNNTSGYKGVYFHKASGRFHASIRAYGVRIFLGYYDDIEEAAGAYDRAARFFHGEFACVNFPRPGEQCCRRNQEKVVRQEVM</sequence>
<evidence type="ECO:0000313" key="6">
    <source>
        <dbReference type="Proteomes" id="UP001652431"/>
    </source>
</evidence>
<dbReference type="SUPFAM" id="SSF54060">
    <property type="entry name" value="His-Me finger endonucleases"/>
    <property type="match status" value="1"/>
</dbReference>
<dbReference type="InterPro" id="IPR003615">
    <property type="entry name" value="HNH_nuc"/>
</dbReference>
<dbReference type="EMBL" id="JAOQJU010000010">
    <property type="protein sequence ID" value="MCU6686771.1"/>
    <property type="molecule type" value="Genomic_DNA"/>
</dbReference>
<dbReference type="RefSeq" id="WP_158370088.1">
    <property type="nucleotide sequence ID" value="NZ_JAOQJU010000010.1"/>
</dbReference>
<comment type="caution">
    <text evidence="5">The sequence shown here is derived from an EMBL/GenBank/DDBJ whole genome shotgun (WGS) entry which is preliminary data.</text>
</comment>
<organism evidence="5 6">
    <name type="scientific">Dorea acetigenes</name>
    <dbReference type="NCBI Taxonomy" id="2981787"/>
    <lineage>
        <taxon>Bacteria</taxon>
        <taxon>Bacillati</taxon>
        <taxon>Bacillota</taxon>
        <taxon>Clostridia</taxon>
        <taxon>Lachnospirales</taxon>
        <taxon>Lachnospiraceae</taxon>
        <taxon>Dorea</taxon>
    </lineage>
</organism>
<dbReference type="PROSITE" id="PS51032">
    <property type="entry name" value="AP2_ERF"/>
    <property type="match status" value="1"/>
</dbReference>
<evidence type="ECO:0000256" key="2">
    <source>
        <dbReference type="ARBA" id="ARBA00023125"/>
    </source>
</evidence>
<keyword evidence="2" id="KW-0238">DNA-binding</keyword>
<keyword evidence="6" id="KW-1185">Reference proteome</keyword>
<keyword evidence="3" id="KW-0804">Transcription</keyword>
<dbReference type="Gene3D" id="3.90.75.20">
    <property type="match status" value="1"/>
</dbReference>
<dbReference type="InterPro" id="IPR001471">
    <property type="entry name" value="AP2/ERF_dom"/>
</dbReference>
<accession>A0ABT2RMZ1</accession>